<dbReference type="Proteomes" id="UP000199140">
    <property type="component" value="Unassembled WGS sequence"/>
</dbReference>
<dbReference type="EMBL" id="FOPK01000067">
    <property type="protein sequence ID" value="SFH79416.1"/>
    <property type="molecule type" value="Genomic_DNA"/>
</dbReference>
<name>A0AAE8HYJ8_9HYPH</name>
<gene>
    <name evidence="1" type="ORF">MCBMB27_00799</name>
    <name evidence="2" type="ORF">SAMN05192567_1672</name>
</gene>
<accession>A0AAE8HYJ8</accession>
<dbReference type="InterPro" id="IPR045499">
    <property type="entry name" value="DUF6492"/>
</dbReference>
<sequence>MTETCSTSTRYKMDVAVVTCRKDLHLLAVMLKSFSVFSKIDGILLIFCDDADFESIKHMDLPPGSRLISKQSIVGDQEDDFRVQMYIKLQLCYHSDADYIWSIDSDYLLIADLHSEDFFQGGRPIWQYRCWDNEPSLRWRSGTGQFLGFDPSFQFMDRPIYVLDRAVLEHLNAEHDLWKILTAEVPPSEYMIYGAFAHRFHQDAHCWWKPADDESSVVYSVNQRPPSYCIVDPDIELRDAGCSKYCVFWSHWDLAESKMLDFYSKALRRSGESAPANIDFYPCITLAELTECGFLSIGYQYPDNWLHPSVKFRLLEAERGYLCLSIYAADLSKVSRCVVSVGASVDSHLIQKGANLIRIPLNEIGPSRVQLVFEGCRYVTDGSFDYWRQVSVQWAGAYVSSS</sequence>
<dbReference type="EMBL" id="CP015367">
    <property type="protein sequence ID" value="APT30090.1"/>
    <property type="molecule type" value="Genomic_DNA"/>
</dbReference>
<dbReference type="Pfam" id="PF20102">
    <property type="entry name" value="DUF6492"/>
    <property type="match status" value="1"/>
</dbReference>
<reference evidence="1 3" key="1">
    <citation type="submission" date="2016-04" db="EMBL/GenBank/DDBJ databases">
        <title>Complete genome sequencing and analysis of CBMB27, Methylobacterium phyllosphaerae isolated from leaf tissues of rice (Oryza sativa L.).</title>
        <authorList>
            <person name="Lee Y."/>
            <person name="Hwangbo K."/>
            <person name="Chung H."/>
            <person name="Yoo J."/>
            <person name="Kim K.Y."/>
            <person name="Sa T.M."/>
            <person name="Um Y."/>
            <person name="Madhaiyan M."/>
        </authorList>
    </citation>
    <scope>NUCLEOTIDE SEQUENCE [LARGE SCALE GENOMIC DNA]</scope>
    <source>
        <strain evidence="1 3">CBMB27</strain>
    </source>
</reference>
<protein>
    <submittedName>
        <fullName evidence="2">Uncharacterized protein</fullName>
    </submittedName>
</protein>
<dbReference type="KEGG" id="mphy:MCBMB27_00799"/>
<evidence type="ECO:0000313" key="4">
    <source>
        <dbReference type="Proteomes" id="UP000199140"/>
    </source>
</evidence>
<evidence type="ECO:0000313" key="3">
    <source>
        <dbReference type="Proteomes" id="UP000185487"/>
    </source>
</evidence>
<reference evidence="2 4" key="2">
    <citation type="submission" date="2016-10" db="EMBL/GenBank/DDBJ databases">
        <authorList>
            <person name="Varghese N."/>
            <person name="Submissions S."/>
        </authorList>
    </citation>
    <scope>NUCLEOTIDE SEQUENCE [LARGE SCALE GENOMIC DNA]</scope>
    <source>
        <strain evidence="2 4">CBMB27</strain>
    </source>
</reference>
<organism evidence="2 4">
    <name type="scientific">Methylobacterium phyllosphaerae</name>
    <dbReference type="NCBI Taxonomy" id="418223"/>
    <lineage>
        <taxon>Bacteria</taxon>
        <taxon>Pseudomonadati</taxon>
        <taxon>Pseudomonadota</taxon>
        <taxon>Alphaproteobacteria</taxon>
        <taxon>Hyphomicrobiales</taxon>
        <taxon>Methylobacteriaceae</taxon>
        <taxon>Methylobacterium</taxon>
    </lineage>
</organism>
<keyword evidence="3" id="KW-1185">Reference proteome</keyword>
<dbReference type="AlphaFoldDB" id="A0AAE8HYJ8"/>
<evidence type="ECO:0000313" key="1">
    <source>
        <dbReference type="EMBL" id="APT30090.1"/>
    </source>
</evidence>
<evidence type="ECO:0000313" key="2">
    <source>
        <dbReference type="EMBL" id="SFH79416.1"/>
    </source>
</evidence>
<dbReference type="Proteomes" id="UP000185487">
    <property type="component" value="Chromosome"/>
</dbReference>
<dbReference type="RefSeq" id="WP_139231714.1">
    <property type="nucleotide sequence ID" value="NZ_CP015367.1"/>
</dbReference>
<proteinExistence type="predicted"/>